<dbReference type="GO" id="GO:0019205">
    <property type="term" value="F:nucleobase-containing compound kinase activity"/>
    <property type="evidence" value="ECO:0007669"/>
    <property type="project" value="InterPro"/>
</dbReference>
<evidence type="ECO:0000256" key="2">
    <source>
        <dbReference type="ARBA" id="ARBA00022741"/>
    </source>
</evidence>
<keyword evidence="5" id="KW-1185">Reference proteome</keyword>
<dbReference type="KEGG" id="lww:115945121"/>
<dbReference type="GeneID" id="115945121"/>
<proteinExistence type="inferred from homology"/>
<dbReference type="InterPro" id="IPR027417">
    <property type="entry name" value="P-loop_NTPase"/>
</dbReference>
<dbReference type="PRINTS" id="PR00094">
    <property type="entry name" value="ADENYLTKNASE"/>
</dbReference>
<dbReference type="GO" id="GO:0006139">
    <property type="term" value="P:nucleobase-containing compound metabolic process"/>
    <property type="evidence" value="ECO:0007669"/>
    <property type="project" value="InterPro"/>
</dbReference>
<organism evidence="5 6">
    <name type="scientific">Leptonychotes weddellii</name>
    <name type="common">Weddell seal</name>
    <name type="synonym">Otaria weddellii</name>
    <dbReference type="NCBI Taxonomy" id="9713"/>
    <lineage>
        <taxon>Eukaryota</taxon>
        <taxon>Metazoa</taxon>
        <taxon>Chordata</taxon>
        <taxon>Craniata</taxon>
        <taxon>Vertebrata</taxon>
        <taxon>Euteleostomi</taxon>
        <taxon>Mammalia</taxon>
        <taxon>Eutheria</taxon>
        <taxon>Laurasiatheria</taxon>
        <taxon>Carnivora</taxon>
        <taxon>Caniformia</taxon>
        <taxon>Pinnipedia</taxon>
        <taxon>Phocidae</taxon>
        <taxon>Monachinae</taxon>
        <taxon>Lobodontini</taxon>
        <taxon>Leptonychotes</taxon>
    </lineage>
</organism>
<dbReference type="OrthoDB" id="442176at2759"/>
<evidence type="ECO:0000256" key="3">
    <source>
        <dbReference type="ARBA" id="ARBA00022777"/>
    </source>
</evidence>
<keyword evidence="1 4" id="KW-0808">Transferase</keyword>
<keyword evidence="2" id="KW-0547">Nucleotide-binding</keyword>
<sequence length="139" mass="15038">MGTPALKVSAFICQSTTTYEIETAPIPIFQVEKMKHRLRNTSHVWGARRVPARAESVRGRSSSNKVPGASPRLLSGLPVWPPLPCLAKAMASKLLRAVILGPPGSGKGTVCQRIAQSFGLQHLSSGHFLRENIKANTAW</sequence>
<dbReference type="Gene3D" id="3.40.50.300">
    <property type="entry name" value="P-loop containing nucleotide triphosphate hydrolases"/>
    <property type="match status" value="1"/>
</dbReference>
<dbReference type="InterPro" id="IPR000850">
    <property type="entry name" value="Adenylat/UMP-CMP_kin"/>
</dbReference>
<keyword evidence="3 4" id="KW-0418">Kinase</keyword>
<gene>
    <name evidence="6" type="primary">LOC115945121</name>
</gene>
<dbReference type="PANTHER" id="PTHR23359">
    <property type="entry name" value="NUCLEOTIDE KINASE"/>
    <property type="match status" value="1"/>
</dbReference>
<dbReference type="RefSeq" id="XP_030898010.1">
    <property type="nucleotide sequence ID" value="XM_031042150.1"/>
</dbReference>
<evidence type="ECO:0000256" key="4">
    <source>
        <dbReference type="RuleBase" id="RU003330"/>
    </source>
</evidence>
<dbReference type="AlphaFoldDB" id="A0A7F8RY58"/>
<evidence type="ECO:0000313" key="6">
    <source>
        <dbReference type="RefSeq" id="XP_030898010.1"/>
    </source>
</evidence>
<comment type="similarity">
    <text evidence="4">Belongs to the adenylate kinase family.</text>
</comment>
<dbReference type="SUPFAM" id="SSF52540">
    <property type="entry name" value="P-loop containing nucleoside triphosphate hydrolases"/>
    <property type="match status" value="1"/>
</dbReference>
<reference evidence="6" key="1">
    <citation type="submission" date="2025-08" db="UniProtKB">
        <authorList>
            <consortium name="RefSeq"/>
        </authorList>
    </citation>
    <scope>IDENTIFICATION</scope>
    <source>
        <tissue evidence="6">Liver</tissue>
    </source>
</reference>
<evidence type="ECO:0000313" key="5">
    <source>
        <dbReference type="Proteomes" id="UP000245341"/>
    </source>
</evidence>
<dbReference type="Pfam" id="PF00406">
    <property type="entry name" value="ADK"/>
    <property type="match status" value="1"/>
</dbReference>
<name>A0A7F8RY58_LEPWE</name>
<protein>
    <submittedName>
        <fullName evidence="6">Probable adenylate kinase 5, chloroplastic</fullName>
    </submittedName>
</protein>
<accession>A0A7F8RY58</accession>
<dbReference type="GO" id="GO:0005524">
    <property type="term" value="F:ATP binding"/>
    <property type="evidence" value="ECO:0007669"/>
    <property type="project" value="InterPro"/>
</dbReference>
<evidence type="ECO:0000256" key="1">
    <source>
        <dbReference type="ARBA" id="ARBA00022679"/>
    </source>
</evidence>
<dbReference type="Proteomes" id="UP000245341">
    <property type="component" value="Unplaced"/>
</dbReference>